<dbReference type="Proteomes" id="UP000060787">
    <property type="component" value="Chromosome"/>
</dbReference>
<dbReference type="EMBL" id="CP011129">
    <property type="protein sequence ID" value="ALN81008.1"/>
    <property type="molecule type" value="Genomic_DNA"/>
</dbReference>
<dbReference type="AlphaFoldDB" id="A0A0S2FBV7"/>
<keyword evidence="2" id="KW-1185">Reference proteome</keyword>
<dbReference type="KEGG" id="lab:LA76x_2878"/>
<evidence type="ECO:0000313" key="1">
    <source>
        <dbReference type="EMBL" id="ALN81008.1"/>
    </source>
</evidence>
<accession>A0A0S2FBV7</accession>
<organism evidence="1 2">
    <name type="scientific">Lysobacter antibioticus</name>
    <dbReference type="NCBI Taxonomy" id="84531"/>
    <lineage>
        <taxon>Bacteria</taxon>
        <taxon>Pseudomonadati</taxon>
        <taxon>Pseudomonadota</taxon>
        <taxon>Gammaproteobacteria</taxon>
        <taxon>Lysobacterales</taxon>
        <taxon>Lysobacteraceae</taxon>
        <taxon>Lysobacter</taxon>
    </lineage>
</organism>
<proteinExistence type="predicted"/>
<gene>
    <name evidence="1" type="ORF">LA76x_2878</name>
</gene>
<protein>
    <submittedName>
        <fullName evidence="1">Uncharacterized protein</fullName>
    </submittedName>
</protein>
<sequence>MSGWRGRSRRGSGFLLTGAAVPGRWVLAGETAGGESIRTMRSISTTSIADAAGGNATGRNSSAPIDKVVATAIDDAAMRTLRSWDKSVVLIQPRSDAIAAAVATEQRTVETIARAAWQPAMANSWGYGHLGEERWRLVAFDLETVTVRGSRRIRRAGAKACDAIDPDTSQRL</sequence>
<name>A0A0S2FBV7_LYSAN</name>
<dbReference type="RefSeq" id="WP_144436399.1">
    <property type="nucleotide sequence ID" value="NZ_CP011129.1"/>
</dbReference>
<dbReference type="PATRIC" id="fig|84531.8.peg.2890"/>
<reference evidence="1" key="1">
    <citation type="journal article" date="2015" name="BMC Genomics">
        <title>Comparative genomics and metabolic profiling of the genus Lysobacter.</title>
        <authorList>
            <person name="de Bruijn I."/>
            <person name="Cheng X."/>
            <person name="de Jager V."/>
            <person name="Exposito R.G."/>
            <person name="Watrous J."/>
            <person name="Patel N."/>
            <person name="Postma J."/>
            <person name="Dorrestein P.C."/>
            <person name="Kobayashi D."/>
            <person name="Raaijmakers J.M."/>
        </authorList>
    </citation>
    <scope>NUCLEOTIDE SEQUENCE [LARGE SCALE GENOMIC DNA]</scope>
    <source>
        <strain evidence="1">76</strain>
    </source>
</reference>
<evidence type="ECO:0000313" key="2">
    <source>
        <dbReference type="Proteomes" id="UP000060787"/>
    </source>
</evidence>